<dbReference type="Proteomes" id="UP000490939">
    <property type="component" value="Unassembled WGS sequence"/>
</dbReference>
<keyword evidence="3" id="KW-1185">Reference proteome</keyword>
<keyword evidence="1" id="KW-0472">Membrane</keyword>
<accession>A0A8H3VS20</accession>
<dbReference type="AlphaFoldDB" id="A0A8H3VS20"/>
<evidence type="ECO:0000313" key="2">
    <source>
        <dbReference type="EMBL" id="KAE9993006.1"/>
    </source>
</evidence>
<dbReference type="EMBL" id="WNWR01000041">
    <property type="protein sequence ID" value="KAE9993006.1"/>
    <property type="molecule type" value="Genomic_DNA"/>
</dbReference>
<comment type="caution">
    <text evidence="2">The sequence shown here is derived from an EMBL/GenBank/DDBJ whole genome shotgun (WGS) entry which is preliminary data.</text>
</comment>
<evidence type="ECO:0000256" key="1">
    <source>
        <dbReference type="SAM" id="Phobius"/>
    </source>
</evidence>
<organism evidence="2 3">
    <name type="scientific">Venturia inaequalis</name>
    <name type="common">Apple scab fungus</name>
    <dbReference type="NCBI Taxonomy" id="5025"/>
    <lineage>
        <taxon>Eukaryota</taxon>
        <taxon>Fungi</taxon>
        <taxon>Dikarya</taxon>
        <taxon>Ascomycota</taxon>
        <taxon>Pezizomycotina</taxon>
        <taxon>Dothideomycetes</taxon>
        <taxon>Pleosporomycetidae</taxon>
        <taxon>Venturiales</taxon>
        <taxon>Venturiaceae</taxon>
        <taxon>Venturia</taxon>
    </lineage>
</organism>
<gene>
    <name evidence="2" type="ORF">EG327_006975</name>
</gene>
<feature type="transmembrane region" description="Helical" evidence="1">
    <location>
        <begin position="39"/>
        <end position="63"/>
    </location>
</feature>
<protein>
    <submittedName>
        <fullName evidence="2">Uncharacterized protein</fullName>
    </submittedName>
</protein>
<proteinExistence type="predicted"/>
<reference evidence="2 3" key="1">
    <citation type="submission" date="2019-07" db="EMBL/GenBank/DDBJ databases">
        <title>Venturia inaequalis Genome Resource.</title>
        <authorList>
            <person name="Lichtner F.J."/>
        </authorList>
    </citation>
    <scope>NUCLEOTIDE SEQUENCE [LARGE SCALE GENOMIC DNA]</scope>
    <source>
        <strain evidence="2 3">DMI_063113</strain>
    </source>
</reference>
<feature type="transmembrane region" description="Helical" evidence="1">
    <location>
        <begin position="421"/>
        <end position="446"/>
    </location>
</feature>
<keyword evidence="1" id="KW-1133">Transmembrane helix</keyword>
<sequence length="484" mass="54962">MDPQPSRKEILWRFITNEWKTSFRELWTDLRTVRWTRTLFWFGVTAWIAGIAVSIALACIHANDVEDFCMPDGSFSTGPLGYNIWQASGFFQITLGFGHMSFALAKFIDIAFDVVVGRGGQAVLTVISYQTIKRYITSAMETSPISYGTYKTLFLRDGISSTGLIDLIQEFSTYRPLTSSWAMIWTILSAIFVILFPTLISALSGYSANVHAYILDGSGNLMDYQKLFMIDYVIHDASRLNFTSFDAIVDLIFPPETQNSTYWTRFRLNDTYTVKRPKNFETCRGYDAFRHSYYNFLVPSYSATSLDGYRLFDCVFRGYISEYAVINGFFGLKQTNSTFLNYTLPSPTINITATYIDPSISWAKGISGHAIYGNNWTDTSGTRHFNDPSQATYTTSSENETFVLGDPTIQGKCQPDVSYKWGFSFLFLFIFLIVLLVWTAGTYIMWLKARLALRHHDDAEIVGEYKAVINLASAMNNEFGKHGN</sequence>
<keyword evidence="1" id="KW-0812">Transmembrane</keyword>
<evidence type="ECO:0000313" key="3">
    <source>
        <dbReference type="Proteomes" id="UP000490939"/>
    </source>
</evidence>
<feature type="transmembrane region" description="Helical" evidence="1">
    <location>
        <begin position="182"/>
        <end position="206"/>
    </location>
</feature>
<name>A0A8H3VS20_VENIN</name>